<dbReference type="InterPro" id="IPR040344">
    <property type="entry name" value="At3g17950-like"/>
</dbReference>
<proteinExistence type="predicted"/>
<organism evidence="1 2">
    <name type="scientific">Salvia divinorum</name>
    <name type="common">Maria pastora</name>
    <name type="synonym">Diviner's sage</name>
    <dbReference type="NCBI Taxonomy" id="28513"/>
    <lineage>
        <taxon>Eukaryota</taxon>
        <taxon>Viridiplantae</taxon>
        <taxon>Streptophyta</taxon>
        <taxon>Embryophyta</taxon>
        <taxon>Tracheophyta</taxon>
        <taxon>Spermatophyta</taxon>
        <taxon>Magnoliopsida</taxon>
        <taxon>eudicotyledons</taxon>
        <taxon>Gunneridae</taxon>
        <taxon>Pentapetalae</taxon>
        <taxon>asterids</taxon>
        <taxon>lamiids</taxon>
        <taxon>Lamiales</taxon>
        <taxon>Lamiaceae</taxon>
        <taxon>Nepetoideae</taxon>
        <taxon>Mentheae</taxon>
        <taxon>Salviinae</taxon>
        <taxon>Salvia</taxon>
        <taxon>Salvia subgen. Calosphace</taxon>
    </lineage>
</organism>
<evidence type="ECO:0000313" key="1">
    <source>
        <dbReference type="EMBL" id="KAL1560265.1"/>
    </source>
</evidence>
<dbReference type="EMBL" id="JBEAFC010000004">
    <property type="protein sequence ID" value="KAL1560265.1"/>
    <property type="molecule type" value="Genomic_DNA"/>
</dbReference>
<dbReference type="PANTHER" id="PTHR33544:SF14">
    <property type="entry name" value="PROTEIN, PUTATIVE-RELATED"/>
    <property type="match status" value="1"/>
</dbReference>
<keyword evidence="2" id="KW-1185">Reference proteome</keyword>
<comment type="caution">
    <text evidence="1">The sequence shown here is derived from an EMBL/GenBank/DDBJ whole genome shotgun (WGS) entry which is preliminary data.</text>
</comment>
<evidence type="ECO:0000313" key="2">
    <source>
        <dbReference type="Proteomes" id="UP001567538"/>
    </source>
</evidence>
<protein>
    <submittedName>
        <fullName evidence="1">Uncharacterized protein</fullName>
    </submittedName>
</protein>
<sequence>MITLTATPNAAATMEGNGIPSGWPLGLGNINFRMTAASASSQPAAASRVRHIPSFSSLSSSDLDTESTASFFPDQSVQLGRLIGIRPICGNKQSEKEVNVGLEDDDAGRSPHIHSEGFCTPLLARIFPRPKHALLSQ</sequence>
<name>A0ABD1HUV6_SALDI</name>
<gene>
    <name evidence="1" type="ORF">AAHA92_10497</name>
</gene>
<accession>A0ABD1HUV6</accession>
<dbReference type="AlphaFoldDB" id="A0ABD1HUV6"/>
<reference evidence="1 2" key="1">
    <citation type="submission" date="2024-06" db="EMBL/GenBank/DDBJ databases">
        <title>A chromosome level genome sequence of Diviner's sage (Salvia divinorum).</title>
        <authorList>
            <person name="Ford S.A."/>
            <person name="Ro D.-K."/>
            <person name="Ness R.W."/>
            <person name="Phillips M.A."/>
        </authorList>
    </citation>
    <scope>NUCLEOTIDE SEQUENCE [LARGE SCALE GENOMIC DNA]</scope>
    <source>
        <strain evidence="1">SAF-2024a</strain>
        <tissue evidence="1">Leaf</tissue>
    </source>
</reference>
<dbReference type="Proteomes" id="UP001567538">
    <property type="component" value="Unassembled WGS sequence"/>
</dbReference>
<dbReference type="PANTHER" id="PTHR33544">
    <property type="entry name" value="DUF4005 DOMAIN-CONTAINING PROTEIN-RELATED"/>
    <property type="match status" value="1"/>
</dbReference>